<organism evidence="2 3">
    <name type="scientific">Magallana gigas</name>
    <name type="common">Pacific oyster</name>
    <name type="synonym">Crassostrea gigas</name>
    <dbReference type="NCBI Taxonomy" id="29159"/>
    <lineage>
        <taxon>Eukaryota</taxon>
        <taxon>Metazoa</taxon>
        <taxon>Spiralia</taxon>
        <taxon>Lophotrochozoa</taxon>
        <taxon>Mollusca</taxon>
        <taxon>Bivalvia</taxon>
        <taxon>Autobranchia</taxon>
        <taxon>Pteriomorphia</taxon>
        <taxon>Ostreida</taxon>
        <taxon>Ostreoidea</taxon>
        <taxon>Ostreidae</taxon>
        <taxon>Magallana</taxon>
    </lineage>
</organism>
<evidence type="ECO:0000256" key="1">
    <source>
        <dbReference type="SAM" id="SignalP"/>
    </source>
</evidence>
<accession>A0A8W8NPN5</accession>
<reference evidence="2" key="1">
    <citation type="submission" date="2022-08" db="UniProtKB">
        <authorList>
            <consortium name="EnsemblMetazoa"/>
        </authorList>
    </citation>
    <scope>IDENTIFICATION</scope>
    <source>
        <strain evidence="2">05x7-T-G4-1.051#20</strain>
    </source>
</reference>
<name>A0A8W8NPN5_MAGGI</name>
<feature type="signal peptide" evidence="1">
    <location>
        <begin position="1"/>
        <end position="22"/>
    </location>
</feature>
<protein>
    <recommendedName>
        <fullName evidence="4">Secreted protein</fullName>
    </recommendedName>
</protein>
<keyword evidence="1" id="KW-0732">Signal</keyword>
<evidence type="ECO:0000313" key="3">
    <source>
        <dbReference type="Proteomes" id="UP000005408"/>
    </source>
</evidence>
<dbReference type="AlphaFoldDB" id="A0A8W8NPN5"/>
<dbReference type="Proteomes" id="UP000005408">
    <property type="component" value="Unassembled WGS sequence"/>
</dbReference>
<keyword evidence="3" id="KW-1185">Reference proteome</keyword>
<evidence type="ECO:0008006" key="4">
    <source>
        <dbReference type="Google" id="ProtNLM"/>
    </source>
</evidence>
<sequence>MWILMSMFMVCFLPSHLTGMRALDDYIEHYDELSYDTQSLRHRHLRTKRTPGTTPLQLKFQAEIFTWYCTRRHPRSLRVMPPYTTMEPATP</sequence>
<dbReference type="EnsemblMetazoa" id="G8559.1">
    <property type="protein sequence ID" value="G8559.1:cds"/>
    <property type="gene ID" value="G8559"/>
</dbReference>
<proteinExistence type="predicted"/>
<feature type="chain" id="PRO_5036468790" description="Secreted protein" evidence="1">
    <location>
        <begin position="23"/>
        <end position="91"/>
    </location>
</feature>
<evidence type="ECO:0000313" key="2">
    <source>
        <dbReference type="EnsemblMetazoa" id="G8559.1:cds"/>
    </source>
</evidence>